<name>A0A644WQI7_9ZZZZ</name>
<dbReference type="AlphaFoldDB" id="A0A644WQI7"/>
<gene>
    <name evidence="2" type="ORF">SDC9_52212</name>
</gene>
<feature type="transmembrane region" description="Helical" evidence="1">
    <location>
        <begin position="38"/>
        <end position="59"/>
    </location>
</feature>
<proteinExistence type="predicted"/>
<evidence type="ECO:0000313" key="2">
    <source>
        <dbReference type="EMBL" id="MPM05917.1"/>
    </source>
</evidence>
<comment type="caution">
    <text evidence="2">The sequence shown here is derived from an EMBL/GenBank/DDBJ whole genome shotgun (WGS) entry which is preliminary data.</text>
</comment>
<accession>A0A644WQI7</accession>
<reference evidence="2" key="1">
    <citation type="submission" date="2019-08" db="EMBL/GenBank/DDBJ databases">
        <authorList>
            <person name="Kucharzyk K."/>
            <person name="Murdoch R.W."/>
            <person name="Higgins S."/>
            <person name="Loffler F."/>
        </authorList>
    </citation>
    <scope>NUCLEOTIDE SEQUENCE</scope>
</reference>
<keyword evidence="1" id="KW-1133">Transmembrane helix</keyword>
<feature type="transmembrane region" description="Helical" evidence="1">
    <location>
        <begin position="6"/>
        <end position="26"/>
    </location>
</feature>
<keyword evidence="1" id="KW-0472">Membrane</keyword>
<organism evidence="2">
    <name type="scientific">bioreactor metagenome</name>
    <dbReference type="NCBI Taxonomy" id="1076179"/>
    <lineage>
        <taxon>unclassified sequences</taxon>
        <taxon>metagenomes</taxon>
        <taxon>ecological metagenomes</taxon>
    </lineage>
</organism>
<feature type="transmembrane region" description="Helical" evidence="1">
    <location>
        <begin position="65"/>
        <end position="87"/>
    </location>
</feature>
<sequence length="101" mass="11600">MQSSSFSIFEVLMLLCFACSWPISIMKGLRTKIVIGKSPLFLVLLIIGYAMGITHKVLYHYDIVTYLYGFNLLLVATDLIIYFRYIGDNKRQLALKKAEIE</sequence>
<protein>
    <recommendedName>
        <fullName evidence="3">PQ-loop repeat-containing protein</fullName>
    </recommendedName>
</protein>
<evidence type="ECO:0000256" key="1">
    <source>
        <dbReference type="SAM" id="Phobius"/>
    </source>
</evidence>
<dbReference type="EMBL" id="VSSQ01001177">
    <property type="protein sequence ID" value="MPM05917.1"/>
    <property type="molecule type" value="Genomic_DNA"/>
</dbReference>
<evidence type="ECO:0008006" key="3">
    <source>
        <dbReference type="Google" id="ProtNLM"/>
    </source>
</evidence>
<keyword evidence="1" id="KW-0812">Transmembrane</keyword>